<dbReference type="AlphaFoldDB" id="A0A835HQZ9"/>
<evidence type="ECO:0000256" key="2">
    <source>
        <dbReference type="ARBA" id="ARBA00022840"/>
    </source>
</evidence>
<reference evidence="4 5" key="1">
    <citation type="submission" date="2020-10" db="EMBL/GenBank/DDBJ databases">
        <title>The Coptis chinensis genome and diversification of protoberbering-type alkaloids.</title>
        <authorList>
            <person name="Wang B."/>
            <person name="Shu S."/>
            <person name="Song C."/>
            <person name="Liu Y."/>
        </authorList>
    </citation>
    <scope>NUCLEOTIDE SEQUENCE [LARGE SCALE GENOMIC DNA]</scope>
    <source>
        <strain evidence="4">HL-2020</strain>
        <tissue evidence="4">Leaf</tissue>
    </source>
</reference>
<evidence type="ECO:0000313" key="4">
    <source>
        <dbReference type="EMBL" id="KAF9603276.1"/>
    </source>
</evidence>
<name>A0A835HQZ9_9MAGN</name>
<dbReference type="GO" id="GO:0005737">
    <property type="term" value="C:cytoplasm"/>
    <property type="evidence" value="ECO:0007669"/>
    <property type="project" value="TreeGrafter"/>
</dbReference>
<dbReference type="SUPFAM" id="SSF52540">
    <property type="entry name" value="P-loop containing nucleoside triphosphate hydrolases"/>
    <property type="match status" value="1"/>
</dbReference>
<protein>
    <recommendedName>
        <fullName evidence="3">ATPase AAA-type core domain-containing protein</fullName>
    </recommendedName>
</protein>
<evidence type="ECO:0000256" key="1">
    <source>
        <dbReference type="ARBA" id="ARBA00022741"/>
    </source>
</evidence>
<proteinExistence type="predicted"/>
<accession>A0A835HQZ9</accession>
<dbReference type="GO" id="GO:0005524">
    <property type="term" value="F:ATP binding"/>
    <property type="evidence" value="ECO:0007669"/>
    <property type="project" value="UniProtKB-KW"/>
</dbReference>
<keyword evidence="2" id="KW-0067">ATP-binding</keyword>
<dbReference type="EMBL" id="JADFTS010000006">
    <property type="protein sequence ID" value="KAF9603276.1"/>
    <property type="molecule type" value="Genomic_DNA"/>
</dbReference>
<dbReference type="Pfam" id="PF07724">
    <property type="entry name" value="AAA_2"/>
    <property type="match status" value="1"/>
</dbReference>
<comment type="caution">
    <text evidence="4">The sequence shown here is derived from an EMBL/GenBank/DDBJ whole genome shotgun (WGS) entry which is preliminary data.</text>
</comment>
<feature type="domain" description="ATPase AAA-type core" evidence="3">
    <location>
        <begin position="87"/>
        <end position="125"/>
    </location>
</feature>
<keyword evidence="1" id="KW-0547">Nucleotide-binding</keyword>
<dbReference type="PANTHER" id="PTHR11638">
    <property type="entry name" value="ATP-DEPENDENT CLP PROTEASE"/>
    <property type="match status" value="1"/>
</dbReference>
<dbReference type="GO" id="GO:0034605">
    <property type="term" value="P:cellular response to heat"/>
    <property type="evidence" value="ECO:0007669"/>
    <property type="project" value="TreeGrafter"/>
</dbReference>
<dbReference type="InterPro" id="IPR027417">
    <property type="entry name" value="P-loop_NTPase"/>
</dbReference>
<keyword evidence="5" id="KW-1185">Reference proteome</keyword>
<dbReference type="InterPro" id="IPR003959">
    <property type="entry name" value="ATPase_AAA_core"/>
</dbReference>
<dbReference type="PANTHER" id="PTHR11638:SF18">
    <property type="entry name" value="HEAT SHOCK PROTEIN 104"/>
    <property type="match status" value="1"/>
</dbReference>
<dbReference type="Proteomes" id="UP000631114">
    <property type="component" value="Unassembled WGS sequence"/>
</dbReference>
<organism evidence="4 5">
    <name type="scientific">Coptis chinensis</name>
    <dbReference type="NCBI Taxonomy" id="261450"/>
    <lineage>
        <taxon>Eukaryota</taxon>
        <taxon>Viridiplantae</taxon>
        <taxon>Streptophyta</taxon>
        <taxon>Embryophyta</taxon>
        <taxon>Tracheophyta</taxon>
        <taxon>Spermatophyta</taxon>
        <taxon>Magnoliopsida</taxon>
        <taxon>Ranunculales</taxon>
        <taxon>Ranunculaceae</taxon>
        <taxon>Coptidoideae</taxon>
        <taxon>Coptis</taxon>
    </lineage>
</organism>
<evidence type="ECO:0000259" key="3">
    <source>
        <dbReference type="Pfam" id="PF07724"/>
    </source>
</evidence>
<evidence type="ECO:0000313" key="5">
    <source>
        <dbReference type="Proteomes" id="UP000631114"/>
    </source>
</evidence>
<sequence>VQKESNDILDELQPLKMKYFKEKERIDEIRRLKQKKLKLLLQGLKATYMVILFLGPTSVGKIKLAKALPEQLFDDENLIWCLIFDEVDEVEKAHILVFNTLLQVLDDGRHTDGQGRTVDFSNSVFSDLGGSQGRDAATGKGVLFATVALLQKYGMGIPGQQFVIQVTYFLIHLLQII</sequence>
<gene>
    <name evidence="4" type="ORF">IFM89_034609</name>
</gene>
<feature type="non-terminal residue" evidence="4">
    <location>
        <position position="177"/>
    </location>
</feature>
<dbReference type="Gene3D" id="3.40.50.300">
    <property type="entry name" value="P-loop containing nucleotide triphosphate hydrolases"/>
    <property type="match status" value="1"/>
</dbReference>
<dbReference type="GO" id="GO:0016887">
    <property type="term" value="F:ATP hydrolysis activity"/>
    <property type="evidence" value="ECO:0007669"/>
    <property type="project" value="InterPro"/>
</dbReference>
<dbReference type="InterPro" id="IPR050130">
    <property type="entry name" value="ClpA_ClpB"/>
</dbReference>